<accession>A0A1F6E2Y6</accession>
<dbReference type="AlphaFoldDB" id="A0A1F6E2Y6"/>
<dbReference type="EMBL" id="MFLM01000015">
    <property type="protein sequence ID" value="OGG67986.1"/>
    <property type="molecule type" value="Genomic_DNA"/>
</dbReference>
<organism evidence="1 2">
    <name type="scientific">Candidatus Kaiserbacteria bacterium RIFCSPHIGHO2_02_FULL_56_30</name>
    <dbReference type="NCBI Taxonomy" id="1798499"/>
    <lineage>
        <taxon>Bacteria</taxon>
        <taxon>Candidatus Kaiseribacteriota</taxon>
    </lineage>
</organism>
<dbReference type="Proteomes" id="UP000177107">
    <property type="component" value="Unassembled WGS sequence"/>
</dbReference>
<protein>
    <submittedName>
        <fullName evidence="1">Uncharacterized protein</fullName>
    </submittedName>
</protein>
<name>A0A1F6E2Y6_9BACT</name>
<evidence type="ECO:0000313" key="2">
    <source>
        <dbReference type="Proteomes" id="UP000177107"/>
    </source>
</evidence>
<gene>
    <name evidence="1" type="ORF">A3C95_00130</name>
</gene>
<comment type="caution">
    <text evidence="1">The sequence shown here is derived from an EMBL/GenBank/DDBJ whole genome shotgun (WGS) entry which is preliminary data.</text>
</comment>
<reference evidence="1 2" key="1">
    <citation type="journal article" date="2016" name="Nat. Commun.">
        <title>Thousands of microbial genomes shed light on interconnected biogeochemical processes in an aquifer system.</title>
        <authorList>
            <person name="Anantharaman K."/>
            <person name="Brown C.T."/>
            <person name="Hug L.A."/>
            <person name="Sharon I."/>
            <person name="Castelle C.J."/>
            <person name="Probst A.J."/>
            <person name="Thomas B.C."/>
            <person name="Singh A."/>
            <person name="Wilkins M.J."/>
            <person name="Karaoz U."/>
            <person name="Brodie E.L."/>
            <person name="Williams K.H."/>
            <person name="Hubbard S.S."/>
            <person name="Banfield J.F."/>
        </authorList>
    </citation>
    <scope>NUCLEOTIDE SEQUENCE [LARGE SCALE GENOMIC DNA]</scope>
</reference>
<evidence type="ECO:0000313" key="1">
    <source>
        <dbReference type="EMBL" id="OGG67986.1"/>
    </source>
</evidence>
<sequence>MLVIIAVALFFGGRALGYNSGYAEAQADIQSLQDEAARQAVEEAAKEANPFQTVNPLEGVEANPFDKVKKVLNPFES</sequence>
<proteinExistence type="predicted"/>